<evidence type="ECO:0000313" key="2">
    <source>
        <dbReference type="EMBL" id="ORX78429.1"/>
    </source>
</evidence>
<organism evidence="2 3">
    <name type="scientific">Anaeromyces robustus</name>
    <dbReference type="NCBI Taxonomy" id="1754192"/>
    <lineage>
        <taxon>Eukaryota</taxon>
        <taxon>Fungi</taxon>
        <taxon>Fungi incertae sedis</taxon>
        <taxon>Chytridiomycota</taxon>
        <taxon>Chytridiomycota incertae sedis</taxon>
        <taxon>Neocallimastigomycetes</taxon>
        <taxon>Neocallimastigales</taxon>
        <taxon>Neocallimastigaceae</taxon>
        <taxon>Anaeromyces</taxon>
    </lineage>
</organism>
<accession>A0A1Y1WXX5</accession>
<dbReference type="InterPro" id="IPR051033">
    <property type="entry name" value="SH3BGR"/>
</dbReference>
<protein>
    <recommendedName>
        <fullName evidence="4">Thioredoxin-like protein</fullName>
    </recommendedName>
</protein>
<dbReference type="EMBL" id="MCFG01000210">
    <property type="protein sequence ID" value="ORX78429.1"/>
    <property type="molecule type" value="Genomic_DNA"/>
</dbReference>
<dbReference type="PANTHER" id="PTHR12232">
    <property type="entry name" value="SH3 DOMAIN-BINDING GLUTAMIC ACID-RICH-LIKE PROTEIN"/>
    <property type="match status" value="1"/>
</dbReference>
<dbReference type="InterPro" id="IPR036249">
    <property type="entry name" value="Thioredoxin-like_sf"/>
</dbReference>
<dbReference type="InterPro" id="IPR006993">
    <property type="entry name" value="Glut_rich_SH3-bd"/>
</dbReference>
<gene>
    <name evidence="2" type="ORF">BCR32DRAFT_270076</name>
</gene>
<comment type="caution">
    <text evidence="2">The sequence shown here is derived from an EMBL/GenBank/DDBJ whole genome shotgun (WGS) entry which is preliminary data.</text>
</comment>
<reference evidence="2 3" key="1">
    <citation type="submission" date="2016-08" db="EMBL/GenBank/DDBJ databases">
        <title>A Parts List for Fungal Cellulosomes Revealed by Comparative Genomics.</title>
        <authorList>
            <consortium name="DOE Joint Genome Institute"/>
            <person name="Haitjema C.H."/>
            <person name="Gilmore S.P."/>
            <person name="Henske J.K."/>
            <person name="Solomon K.V."/>
            <person name="De Groot R."/>
            <person name="Kuo A."/>
            <person name="Mondo S.J."/>
            <person name="Salamov A.A."/>
            <person name="Labutti K."/>
            <person name="Zhao Z."/>
            <person name="Chiniquy J."/>
            <person name="Barry K."/>
            <person name="Brewer H.M."/>
            <person name="Purvine S.O."/>
            <person name="Wright A.T."/>
            <person name="Boxma B."/>
            <person name="Van Alen T."/>
            <person name="Hackstein J.H."/>
            <person name="Baker S.E."/>
            <person name="Grigoriev I.V."/>
            <person name="O'Malley M.A."/>
        </authorList>
    </citation>
    <scope>NUCLEOTIDE SEQUENCE [LARGE SCALE GENOMIC DNA]</scope>
    <source>
        <strain evidence="2 3">S4</strain>
    </source>
</reference>
<proteinExistence type="inferred from homology"/>
<comment type="similarity">
    <text evidence="1">Belongs to the SH3BGR family.</text>
</comment>
<dbReference type="Gene3D" id="3.40.30.10">
    <property type="entry name" value="Glutaredoxin"/>
    <property type="match status" value="1"/>
</dbReference>
<evidence type="ECO:0000256" key="1">
    <source>
        <dbReference type="ARBA" id="ARBA00007764"/>
    </source>
</evidence>
<dbReference type="Pfam" id="PF04908">
    <property type="entry name" value="SH3BGR"/>
    <property type="match status" value="1"/>
</dbReference>
<dbReference type="OrthoDB" id="9932926at2759"/>
<evidence type="ECO:0008006" key="4">
    <source>
        <dbReference type="Google" id="ProtNLM"/>
    </source>
</evidence>
<reference evidence="2 3" key="2">
    <citation type="submission" date="2016-08" db="EMBL/GenBank/DDBJ databases">
        <title>Pervasive Adenine N6-methylation of Active Genes in Fungi.</title>
        <authorList>
            <consortium name="DOE Joint Genome Institute"/>
            <person name="Mondo S.J."/>
            <person name="Dannebaum R.O."/>
            <person name="Kuo R.C."/>
            <person name="Labutti K."/>
            <person name="Haridas S."/>
            <person name="Kuo A."/>
            <person name="Salamov A."/>
            <person name="Ahrendt S.R."/>
            <person name="Lipzen A."/>
            <person name="Sullivan W."/>
            <person name="Andreopoulos W.B."/>
            <person name="Clum A."/>
            <person name="Lindquist E."/>
            <person name="Daum C."/>
            <person name="Ramamoorthy G.K."/>
            <person name="Gryganskyi A."/>
            <person name="Culley D."/>
            <person name="Magnuson J.K."/>
            <person name="James T.Y."/>
            <person name="O'Malley M.A."/>
            <person name="Stajich J.E."/>
            <person name="Spatafora J.W."/>
            <person name="Visel A."/>
            <person name="Grigoriev I.V."/>
        </authorList>
    </citation>
    <scope>NUCLEOTIDE SEQUENCE [LARGE SCALE GENOMIC DNA]</scope>
    <source>
        <strain evidence="2 3">S4</strain>
    </source>
</reference>
<dbReference type="GO" id="GO:0005737">
    <property type="term" value="C:cytoplasm"/>
    <property type="evidence" value="ECO:0007669"/>
    <property type="project" value="TreeGrafter"/>
</dbReference>
<dbReference type="PANTHER" id="PTHR12232:SF0">
    <property type="entry name" value="THIOREDOXIN DOMAIN-CONTAINING PROTEIN"/>
    <property type="match status" value="1"/>
</dbReference>
<sequence>MADNTDNQEVLVTLYYSSVSGSYNIKQDQKELENIFYQFKIPYKSVDISLDENSNVKKTLHRENGRLVIPQVFVRDEYKASAEDIRVAIEEANLYGFLGVPEYTIIKSMSSAPGTNLSDLAQ</sequence>
<dbReference type="AlphaFoldDB" id="A0A1Y1WXX5"/>
<name>A0A1Y1WXX5_9FUNG</name>
<dbReference type="Proteomes" id="UP000193944">
    <property type="component" value="Unassembled WGS sequence"/>
</dbReference>
<dbReference type="SUPFAM" id="SSF52833">
    <property type="entry name" value="Thioredoxin-like"/>
    <property type="match status" value="1"/>
</dbReference>
<evidence type="ECO:0000313" key="3">
    <source>
        <dbReference type="Proteomes" id="UP000193944"/>
    </source>
</evidence>
<keyword evidence="3" id="KW-1185">Reference proteome</keyword>